<name>A0A520MTJ3_9GAMM</name>
<gene>
    <name evidence="2" type="ORF">EVA94_02530</name>
</gene>
<evidence type="ECO:0000313" key="2">
    <source>
        <dbReference type="EMBL" id="RZO24542.1"/>
    </source>
</evidence>
<feature type="transmembrane region" description="Helical" evidence="1">
    <location>
        <begin position="114"/>
        <end position="131"/>
    </location>
</feature>
<feature type="transmembrane region" description="Helical" evidence="1">
    <location>
        <begin position="7"/>
        <end position="30"/>
    </location>
</feature>
<feature type="transmembrane region" description="Helical" evidence="1">
    <location>
        <begin position="57"/>
        <end position="76"/>
    </location>
</feature>
<evidence type="ECO:0008006" key="4">
    <source>
        <dbReference type="Google" id="ProtNLM"/>
    </source>
</evidence>
<evidence type="ECO:0000256" key="1">
    <source>
        <dbReference type="SAM" id="Phobius"/>
    </source>
</evidence>
<accession>A0A520MTJ3</accession>
<dbReference type="EMBL" id="SHBG01000018">
    <property type="protein sequence ID" value="RZO24542.1"/>
    <property type="molecule type" value="Genomic_DNA"/>
</dbReference>
<comment type="caution">
    <text evidence="2">The sequence shown here is derived from an EMBL/GenBank/DDBJ whole genome shotgun (WGS) entry which is preliminary data.</text>
</comment>
<proteinExistence type="predicted"/>
<protein>
    <recommendedName>
        <fullName evidence="4">DUF4345 domain-containing protein</fullName>
    </recommendedName>
</protein>
<keyword evidence="1" id="KW-1133">Transmembrane helix</keyword>
<keyword evidence="1" id="KW-0472">Membrane</keyword>
<dbReference type="AlphaFoldDB" id="A0A520MTJ3"/>
<sequence>MIWIIRLYLLIMIVIYGVIGLWAILDPIIIAQELDYPSLLNIVGLAVTAPIGYSEFAGIYGGLNLCIGFMCIVGIFKENIATFSIKFITFLVGSIALGRVLFSMMPSTPSFYNEYFVFEVCAFVAGIFLLYQQKQLD</sequence>
<dbReference type="Proteomes" id="UP000315498">
    <property type="component" value="Unassembled WGS sequence"/>
</dbReference>
<feature type="transmembrane region" description="Helical" evidence="1">
    <location>
        <begin position="83"/>
        <end position="102"/>
    </location>
</feature>
<keyword evidence="1" id="KW-0812">Transmembrane</keyword>
<evidence type="ECO:0000313" key="3">
    <source>
        <dbReference type="Proteomes" id="UP000315498"/>
    </source>
</evidence>
<organism evidence="2 3">
    <name type="scientific">SAR86 cluster bacterium</name>
    <dbReference type="NCBI Taxonomy" id="2030880"/>
    <lineage>
        <taxon>Bacteria</taxon>
        <taxon>Pseudomonadati</taxon>
        <taxon>Pseudomonadota</taxon>
        <taxon>Gammaproteobacteria</taxon>
        <taxon>SAR86 cluster</taxon>
    </lineage>
</organism>
<reference evidence="2 3" key="1">
    <citation type="submission" date="2019-02" db="EMBL/GenBank/DDBJ databases">
        <title>Prokaryotic population dynamics and viral predation in marine succession experiment using metagenomics: the confinement effect.</title>
        <authorList>
            <person name="Haro-Moreno J.M."/>
            <person name="Rodriguez-Valera F."/>
            <person name="Lopez-Perez M."/>
        </authorList>
    </citation>
    <scope>NUCLEOTIDE SEQUENCE [LARGE SCALE GENOMIC DNA]</scope>
    <source>
        <strain evidence="2">MED-G161</strain>
    </source>
</reference>